<feature type="domain" description="Spermatogenesis-associated protein 20-like TRX" evidence="1">
    <location>
        <begin position="30"/>
        <end position="190"/>
    </location>
</feature>
<dbReference type="Gene3D" id="3.40.30.10">
    <property type="entry name" value="Glutaredoxin"/>
    <property type="match status" value="1"/>
</dbReference>
<dbReference type="STRING" id="1121393.SAMN02745216_01088"/>
<dbReference type="Gene3D" id="1.50.10.10">
    <property type="match status" value="1"/>
</dbReference>
<proteinExistence type="predicted"/>
<dbReference type="AlphaFoldDB" id="A0A1M6GRQ6"/>
<reference evidence="3" key="1">
    <citation type="submission" date="2016-11" db="EMBL/GenBank/DDBJ databases">
        <authorList>
            <person name="Varghese N."/>
            <person name="Submissions S."/>
        </authorList>
    </citation>
    <scope>NUCLEOTIDE SEQUENCE [LARGE SCALE GENOMIC DNA]</scope>
    <source>
        <strain evidence="3">DSM 16219</strain>
    </source>
</reference>
<dbReference type="InterPro" id="IPR008928">
    <property type="entry name" value="6-hairpin_glycosidase_sf"/>
</dbReference>
<dbReference type="InterPro" id="IPR024705">
    <property type="entry name" value="Ssp411"/>
</dbReference>
<dbReference type="EMBL" id="FQZU01000004">
    <property type="protein sequence ID" value="SHJ12665.1"/>
    <property type="molecule type" value="Genomic_DNA"/>
</dbReference>
<dbReference type="PANTHER" id="PTHR42899">
    <property type="entry name" value="SPERMATOGENESIS-ASSOCIATED PROTEIN 20"/>
    <property type="match status" value="1"/>
</dbReference>
<dbReference type="Pfam" id="PF03190">
    <property type="entry name" value="Thioredox_DsbH"/>
    <property type="match status" value="1"/>
</dbReference>
<dbReference type="InterPro" id="IPR036249">
    <property type="entry name" value="Thioredoxin-like_sf"/>
</dbReference>
<dbReference type="InterPro" id="IPR004879">
    <property type="entry name" value="Ssp411-like_TRX"/>
</dbReference>
<dbReference type="Gene3D" id="1.50.10.20">
    <property type="match status" value="1"/>
</dbReference>
<sequence>MDSQARRTHAYFPTPEEIKILPPDGGANFNRLIFEKSPYLLQHAANPVDWRPWGDEAFEQARKEDKPVFLSIGYSTCHWCHVMERESFEDPEAAALLNKHFVCIKVDREERPDIDHVYMSVTQAMTGAGGWPMSVFLTPDKEPFYAGTYFPKEDHMGRPGLMRLSSLLGELWKNERSKALNAAQQVVQALSQAQPKKGREELGPHTLGKAFAGLKASYDIQRGGFGRGNKFPTPHNLTFLLRYWKRTGDAEALAMVEKTLRAMRMGGIYDHVGFGIHRYATDPDWLLPHFEKMLYDQALTANALLEAYQATGKEEYAANAREIFTYVLRDMTSPEGGFYSAEDADSEGEEGKFYVWTTEEINKILGKEDGALFISAYNLVKGGNFFDQATGQKTGDSIPHLRKDLAQLARDMGMEKAELESRLEKIRTALFAERKKRIHPYKDDKILTDWNGLMIAALAKGGRVLGDDKYTLAAVRAANFILDALQDGQGHLQKRFREGEAALPGLLDDYAFMVWGLLELYESTFGVKWLKKAVTLNETMLDLFWDRDHGGLFMSPVYGEKLFMRGKDLYDGAQPSGNSAAAVNLLRLAGITANEECREKAEAILQAFSGQIEAQPYVYTHLLGALDFIVGPALEIVICGDQGARDSTVMLDGVNQRFVPNKVLVFRPNTEDCKELDELAPYTREQACVEGKATAYVCQGYTCQRPTTDPEALFRILS</sequence>
<dbReference type="PIRSF" id="PIRSF006402">
    <property type="entry name" value="UCP006402_thioredoxin"/>
    <property type="match status" value="1"/>
</dbReference>
<dbReference type="OrthoDB" id="9762614at2"/>
<name>A0A1M6GRQ6_9BACT</name>
<keyword evidence="3" id="KW-1185">Reference proteome</keyword>
<dbReference type="CDD" id="cd02955">
    <property type="entry name" value="SSP411"/>
    <property type="match status" value="1"/>
</dbReference>
<dbReference type="Proteomes" id="UP000183994">
    <property type="component" value="Unassembled WGS sequence"/>
</dbReference>
<evidence type="ECO:0000313" key="3">
    <source>
        <dbReference type="Proteomes" id="UP000183994"/>
    </source>
</evidence>
<evidence type="ECO:0000313" key="2">
    <source>
        <dbReference type="EMBL" id="SHJ12665.1"/>
    </source>
</evidence>
<dbReference type="SUPFAM" id="SSF52833">
    <property type="entry name" value="Thioredoxin-like"/>
    <property type="match status" value="1"/>
</dbReference>
<dbReference type="PANTHER" id="PTHR42899:SF1">
    <property type="entry name" value="SPERMATOGENESIS-ASSOCIATED PROTEIN 20"/>
    <property type="match status" value="1"/>
</dbReference>
<dbReference type="SUPFAM" id="SSF48208">
    <property type="entry name" value="Six-hairpin glycosidases"/>
    <property type="match status" value="1"/>
</dbReference>
<gene>
    <name evidence="2" type="ORF">SAMN02745216_01088</name>
</gene>
<dbReference type="GO" id="GO:0005975">
    <property type="term" value="P:carbohydrate metabolic process"/>
    <property type="evidence" value="ECO:0007669"/>
    <property type="project" value="InterPro"/>
</dbReference>
<dbReference type="InterPro" id="IPR012341">
    <property type="entry name" value="6hp_glycosidase-like_sf"/>
</dbReference>
<evidence type="ECO:0000259" key="1">
    <source>
        <dbReference type="Pfam" id="PF03190"/>
    </source>
</evidence>
<dbReference type="RefSeq" id="WP_083610793.1">
    <property type="nucleotide sequence ID" value="NZ_FQZU01000004.1"/>
</dbReference>
<organism evidence="2 3">
    <name type="scientific">Desulfatibacillum alkenivorans DSM 16219</name>
    <dbReference type="NCBI Taxonomy" id="1121393"/>
    <lineage>
        <taxon>Bacteria</taxon>
        <taxon>Pseudomonadati</taxon>
        <taxon>Thermodesulfobacteriota</taxon>
        <taxon>Desulfobacteria</taxon>
        <taxon>Desulfobacterales</taxon>
        <taxon>Desulfatibacillaceae</taxon>
        <taxon>Desulfatibacillum</taxon>
    </lineage>
</organism>
<accession>A0A1M6GRQ6</accession>
<protein>
    <recommendedName>
        <fullName evidence="1">Spermatogenesis-associated protein 20-like TRX domain-containing protein</fullName>
    </recommendedName>
</protein>